<evidence type="ECO:0000313" key="3">
    <source>
        <dbReference type="Proteomes" id="UP000462066"/>
    </source>
</evidence>
<dbReference type="InterPro" id="IPR045584">
    <property type="entry name" value="Pilin-like"/>
</dbReference>
<keyword evidence="3" id="KW-1185">Reference proteome</keyword>
<evidence type="ECO:0000313" key="2">
    <source>
        <dbReference type="EMBL" id="KAF1686624.1"/>
    </source>
</evidence>
<evidence type="ECO:0008006" key="4">
    <source>
        <dbReference type="Google" id="ProtNLM"/>
    </source>
</evidence>
<dbReference type="PROSITE" id="PS00409">
    <property type="entry name" value="PROKAR_NTER_METHYL"/>
    <property type="match status" value="1"/>
</dbReference>
<keyword evidence="1" id="KW-0472">Membrane</keyword>
<dbReference type="NCBIfam" id="TIGR02532">
    <property type="entry name" value="IV_pilin_GFxxxE"/>
    <property type="match status" value="1"/>
</dbReference>
<dbReference type="InterPro" id="IPR012902">
    <property type="entry name" value="N_methyl_site"/>
</dbReference>
<dbReference type="SUPFAM" id="SSF54523">
    <property type="entry name" value="Pili subunits"/>
    <property type="match status" value="1"/>
</dbReference>
<dbReference type="EMBL" id="MWIP01000005">
    <property type="protein sequence ID" value="KAF1686624.1"/>
    <property type="molecule type" value="Genomic_DNA"/>
</dbReference>
<accession>A0A7V8GMR2</accession>
<sequence>MTSRRASGLTLLEMLVVLIIAGMALAIGFQSLGQWRRADAAINGLTAQTRQASLTRGWLESSVRALMPIQEEAFSGDATGFSGVTLQPLLDTQGGATPVAWKAVPSGGGVHLEIEEGGRSLALPLERVARAEFSYLDKEGAFHPQWPPALGLHDHLPAAVVLRLAGDTGEQRLWSASIVGIRNPVVMPYEAEQD</sequence>
<evidence type="ECO:0000256" key="1">
    <source>
        <dbReference type="SAM" id="Phobius"/>
    </source>
</evidence>
<protein>
    <recommendedName>
        <fullName evidence="4">Prepilin-type N-terminal cleavage/methylation domain-containing protein</fullName>
    </recommendedName>
</protein>
<dbReference type="Pfam" id="PF07963">
    <property type="entry name" value="N_methyl"/>
    <property type="match status" value="1"/>
</dbReference>
<name>A0A7V8GMR2_9GAMM</name>
<dbReference type="AlphaFoldDB" id="A0A7V8GMR2"/>
<keyword evidence="1" id="KW-0812">Transmembrane</keyword>
<comment type="caution">
    <text evidence="2">The sequence shown here is derived from an EMBL/GenBank/DDBJ whole genome shotgun (WGS) entry which is preliminary data.</text>
</comment>
<dbReference type="Proteomes" id="UP000462066">
    <property type="component" value="Unassembled WGS sequence"/>
</dbReference>
<dbReference type="RefSeq" id="WP_162310739.1">
    <property type="nucleotide sequence ID" value="NZ_JACHGU010000001.1"/>
</dbReference>
<proteinExistence type="predicted"/>
<keyword evidence="1" id="KW-1133">Transmembrane helix</keyword>
<reference evidence="2 3" key="1">
    <citation type="submission" date="2017-10" db="EMBL/GenBank/DDBJ databases">
        <title>Whole genome sequencing of Pseudoxanthomonas broegbernensis DSM 12573(T).</title>
        <authorList>
            <person name="Kumar S."/>
            <person name="Bansal K."/>
            <person name="Kaur A."/>
            <person name="Patil P."/>
            <person name="Sharma S."/>
            <person name="Patil P.B."/>
        </authorList>
    </citation>
    <scope>NUCLEOTIDE SEQUENCE [LARGE SCALE GENOMIC DNA]</scope>
    <source>
        <strain evidence="2 3">DSM 12573</strain>
    </source>
</reference>
<feature type="transmembrane region" description="Helical" evidence="1">
    <location>
        <begin position="6"/>
        <end position="27"/>
    </location>
</feature>
<gene>
    <name evidence="2" type="ORF">B1992_06860</name>
</gene>
<organism evidence="2 3">
    <name type="scientific">Pseudoxanthomonas broegbernensis</name>
    <dbReference type="NCBI Taxonomy" id="83619"/>
    <lineage>
        <taxon>Bacteria</taxon>
        <taxon>Pseudomonadati</taxon>
        <taxon>Pseudomonadota</taxon>
        <taxon>Gammaproteobacteria</taxon>
        <taxon>Lysobacterales</taxon>
        <taxon>Lysobacteraceae</taxon>
        <taxon>Pseudoxanthomonas</taxon>
    </lineage>
</organism>